<gene>
    <name evidence="2" type="ORF">Cvel_19984</name>
</gene>
<organism evidence="2">
    <name type="scientific">Chromera velia CCMP2878</name>
    <dbReference type="NCBI Taxonomy" id="1169474"/>
    <lineage>
        <taxon>Eukaryota</taxon>
        <taxon>Sar</taxon>
        <taxon>Alveolata</taxon>
        <taxon>Colpodellida</taxon>
        <taxon>Chromeraceae</taxon>
        <taxon>Chromera</taxon>
    </lineage>
</organism>
<accession>A0A0G4G3M1</accession>
<feature type="compositionally biased region" description="Acidic residues" evidence="1">
    <location>
        <begin position="259"/>
        <end position="275"/>
    </location>
</feature>
<protein>
    <submittedName>
        <fullName evidence="2">Uncharacterized protein</fullName>
    </submittedName>
</protein>
<feature type="region of interest" description="Disordered" evidence="1">
    <location>
        <begin position="1"/>
        <end position="23"/>
    </location>
</feature>
<feature type="compositionally biased region" description="Basic and acidic residues" evidence="1">
    <location>
        <begin position="51"/>
        <end position="61"/>
    </location>
</feature>
<sequence length="1122" mass="125459">SRQLGGNTLGFPLGRGEETSKDPYVAKRRVSFGERGQVVNIGTQKRKNKAKEKEPGPDKSIEGFLEKNKGTWIERRTPFLKKINIASRYMGMDRKYIENLERLSRQGIDDTLHLALLPFLLQRPLLRLPDSSLLSLLSRNLRTVSAVKAIECLNNVGKIRYKEAVPLSRGVGAYYRCLFQAPGIGKLALSNLFGNRIDAVWYYPTGAGEPDLRRKIALANDVWEGKADPPGSGVRTRLERLLEQAQNPKKRRKGKKKDDEEDDSDDETEESDEEEGKGKEETTSFFETFMKKQAKERQARESKEGGETNSTQRRAPKTNAGRILWKKLQKEFISGRFLLNNPLPRRHQVPQTFNPWALQWFHEALLRPLEKVNKQYVPHSAACSCKALFSLSGHSLAALVAGPPVGVVPSVAQVDALLNVSGGLSMRNPRSLEFAHFVLMLAEHLDYLMMVVIAAHCSPSRDSLTADDVERAGPDGDENRLFGTSRAAVISGVDILEGAMDVRGPKGKKLKSRLRQSVSVILEVVAFLPSDHLGGTALDKTKLQDLRAHVYTRVFICCTATPALLAGRFALYSRFDHPTLIEWGRAVSRRDAEEAPSPEFVKKREPFFEIVRKIEETEECTGDKPLSLEETFLLRLPAFCDLSGLSGRLRADVFRHRNQVWKGDLDKPVGGDEFDPPAQSVNLDFRTQLDLEAEMTNLPLSPGHSPKRRSARMSRASIRSIETPGAGPAPSTSVNPSLRLPRPSTPPGAARHAGEMTFKLPVRYSQLRGVPVATQRKWWRRRNLLLRHRLMPDVCVVQSVVLRLQRVLQYVRVPNRQELEHRRLEQKRREAARMRGRALDWSEIPGLDGEGDSDSEDEGGIRALSQWFASSSQGNEGGPQVIQSVFDWAGGEGTLGKSRKLADGTIVINPDGDADISRPDAEERERLRAARERTRTRKAYDSSWVPWECAAFVLKPYSALARGLSVLQGLQNLILVVKFWCSLDMNDSARLPTRVVGEVVIERMWRSAVRQLRVVVAESAHPFASGLGGGEVSKGDWAPAVLLERGLLDSRPALREDEESDEADGEYSILSLFSDPLRVSRWIETVETCLLPPVTGLVHTLLGQVVLCRSVSRWRDAIRVLP</sequence>
<evidence type="ECO:0000313" key="2">
    <source>
        <dbReference type="EMBL" id="CEM22547.1"/>
    </source>
</evidence>
<evidence type="ECO:0000256" key="1">
    <source>
        <dbReference type="SAM" id="MobiDB-lite"/>
    </source>
</evidence>
<feature type="non-terminal residue" evidence="2">
    <location>
        <position position="1"/>
    </location>
</feature>
<feature type="region of interest" description="Disordered" evidence="1">
    <location>
        <begin position="242"/>
        <end position="320"/>
    </location>
</feature>
<reference evidence="2" key="1">
    <citation type="submission" date="2014-11" db="EMBL/GenBank/DDBJ databases">
        <authorList>
            <person name="Otto D Thomas"/>
            <person name="Naeem Raeece"/>
        </authorList>
    </citation>
    <scope>NUCLEOTIDE SEQUENCE</scope>
</reference>
<dbReference type="AlphaFoldDB" id="A0A0G4G3M1"/>
<proteinExistence type="predicted"/>
<name>A0A0G4G3M1_9ALVE</name>
<feature type="region of interest" description="Disordered" evidence="1">
    <location>
        <begin position="37"/>
        <end position="61"/>
    </location>
</feature>
<dbReference type="VEuPathDB" id="CryptoDB:Cvel_19984"/>
<feature type="region of interest" description="Disordered" evidence="1">
    <location>
        <begin position="695"/>
        <end position="752"/>
    </location>
</feature>
<dbReference type="EMBL" id="CDMZ01000840">
    <property type="protein sequence ID" value="CEM22547.1"/>
    <property type="molecule type" value="Genomic_DNA"/>
</dbReference>
<feature type="compositionally biased region" description="Basic and acidic residues" evidence="1">
    <location>
        <begin position="289"/>
        <end position="306"/>
    </location>
</feature>